<evidence type="ECO:0000256" key="1">
    <source>
        <dbReference type="SAM" id="MobiDB-lite"/>
    </source>
</evidence>
<comment type="caution">
    <text evidence="2">The sequence shown here is derived from an EMBL/GenBank/DDBJ whole genome shotgun (WGS) entry which is preliminary data.</text>
</comment>
<dbReference type="Proteomes" id="UP000620124">
    <property type="component" value="Unassembled WGS sequence"/>
</dbReference>
<dbReference type="EMBL" id="JACAZI010000026">
    <property type="protein sequence ID" value="KAF7334718.1"/>
    <property type="molecule type" value="Genomic_DNA"/>
</dbReference>
<protein>
    <submittedName>
        <fullName evidence="2">BTB domain-containing protein</fullName>
    </submittedName>
</protein>
<accession>A0A8H6X5H6</accession>
<keyword evidence="3" id="KW-1185">Reference proteome</keyword>
<dbReference type="OrthoDB" id="3357985at2759"/>
<name>A0A8H6X5H6_9AGAR</name>
<dbReference type="AlphaFoldDB" id="A0A8H6X5H6"/>
<organism evidence="2 3">
    <name type="scientific">Mycena venus</name>
    <dbReference type="NCBI Taxonomy" id="2733690"/>
    <lineage>
        <taxon>Eukaryota</taxon>
        <taxon>Fungi</taxon>
        <taxon>Dikarya</taxon>
        <taxon>Basidiomycota</taxon>
        <taxon>Agaricomycotina</taxon>
        <taxon>Agaricomycetes</taxon>
        <taxon>Agaricomycetidae</taxon>
        <taxon>Agaricales</taxon>
        <taxon>Marasmiineae</taxon>
        <taxon>Mycenaceae</taxon>
        <taxon>Mycena</taxon>
    </lineage>
</organism>
<evidence type="ECO:0000313" key="2">
    <source>
        <dbReference type="EMBL" id="KAF7334718.1"/>
    </source>
</evidence>
<feature type="region of interest" description="Disordered" evidence="1">
    <location>
        <begin position="1"/>
        <end position="21"/>
    </location>
</feature>
<evidence type="ECO:0000313" key="3">
    <source>
        <dbReference type="Proteomes" id="UP000620124"/>
    </source>
</evidence>
<proteinExistence type="predicted"/>
<gene>
    <name evidence="2" type="ORF">MVEN_02302500</name>
</gene>
<sequence>MSNEPASIQDAPAPFSGVIDPENDNLSPDFVLKSNDGVDFYLHREILKYASRCFDMFAMPTGDNVPSDFQRDGKPVVVLNEPQSVPRQSYADHLCVEAYTVSV</sequence>
<reference evidence="2" key="1">
    <citation type="submission" date="2020-05" db="EMBL/GenBank/DDBJ databases">
        <title>Mycena genomes resolve the evolution of fungal bioluminescence.</title>
        <authorList>
            <person name="Tsai I.J."/>
        </authorList>
    </citation>
    <scope>NUCLEOTIDE SEQUENCE</scope>
    <source>
        <strain evidence="2">CCC161011</strain>
    </source>
</reference>